<keyword evidence="1" id="KW-1185">Reference proteome</keyword>
<organism evidence="1 2">
    <name type="scientific">Romanomermis culicivorax</name>
    <name type="common">Nematode worm</name>
    <dbReference type="NCBI Taxonomy" id="13658"/>
    <lineage>
        <taxon>Eukaryota</taxon>
        <taxon>Metazoa</taxon>
        <taxon>Ecdysozoa</taxon>
        <taxon>Nematoda</taxon>
        <taxon>Enoplea</taxon>
        <taxon>Dorylaimia</taxon>
        <taxon>Mermithida</taxon>
        <taxon>Mermithoidea</taxon>
        <taxon>Mermithidae</taxon>
        <taxon>Romanomermis</taxon>
    </lineage>
</organism>
<dbReference type="AlphaFoldDB" id="A0A915I8S9"/>
<reference evidence="2" key="1">
    <citation type="submission" date="2022-11" db="UniProtKB">
        <authorList>
            <consortium name="WormBaseParasite"/>
        </authorList>
    </citation>
    <scope>IDENTIFICATION</scope>
</reference>
<proteinExistence type="predicted"/>
<sequence length="69" mass="7725">MMGLNPAGVSSEEKTALDGATLKCKETGHDLVGLQYGLSEAYDAQANFCNRNWCRRCLWSHRYFPVPIC</sequence>
<dbReference type="Proteomes" id="UP000887565">
    <property type="component" value="Unplaced"/>
</dbReference>
<evidence type="ECO:0000313" key="1">
    <source>
        <dbReference type="Proteomes" id="UP000887565"/>
    </source>
</evidence>
<dbReference type="WBParaSite" id="nRc.2.0.1.t10570-RA">
    <property type="protein sequence ID" value="nRc.2.0.1.t10570-RA"/>
    <property type="gene ID" value="nRc.2.0.1.g10570"/>
</dbReference>
<protein>
    <submittedName>
        <fullName evidence="2">Uncharacterized protein</fullName>
    </submittedName>
</protein>
<accession>A0A915I8S9</accession>
<name>A0A915I8S9_ROMCU</name>
<evidence type="ECO:0000313" key="2">
    <source>
        <dbReference type="WBParaSite" id="nRc.2.0.1.t10570-RA"/>
    </source>
</evidence>